<accession>A0ABP8KHT3</accession>
<dbReference type="EMBL" id="BAABFR010000159">
    <property type="protein sequence ID" value="GAA4406618.1"/>
    <property type="molecule type" value="Genomic_DNA"/>
</dbReference>
<dbReference type="Proteomes" id="UP001500635">
    <property type="component" value="Unassembled WGS sequence"/>
</dbReference>
<keyword evidence="1" id="KW-0472">Membrane</keyword>
<proteinExistence type="predicted"/>
<organism evidence="2 3">
    <name type="scientific">Tsukamurella soli</name>
    <dbReference type="NCBI Taxonomy" id="644556"/>
    <lineage>
        <taxon>Bacteria</taxon>
        <taxon>Bacillati</taxon>
        <taxon>Actinomycetota</taxon>
        <taxon>Actinomycetes</taxon>
        <taxon>Mycobacteriales</taxon>
        <taxon>Tsukamurellaceae</taxon>
        <taxon>Tsukamurella</taxon>
    </lineage>
</organism>
<reference evidence="3" key="1">
    <citation type="journal article" date="2019" name="Int. J. Syst. Evol. Microbiol.">
        <title>The Global Catalogue of Microorganisms (GCM) 10K type strain sequencing project: providing services to taxonomists for standard genome sequencing and annotation.</title>
        <authorList>
            <consortium name="The Broad Institute Genomics Platform"/>
            <consortium name="The Broad Institute Genome Sequencing Center for Infectious Disease"/>
            <person name="Wu L."/>
            <person name="Ma J."/>
        </authorList>
    </citation>
    <scope>NUCLEOTIDE SEQUENCE [LARGE SCALE GENOMIC DNA]</scope>
    <source>
        <strain evidence="3">JCM 17688</strain>
    </source>
</reference>
<feature type="transmembrane region" description="Helical" evidence="1">
    <location>
        <begin position="25"/>
        <end position="46"/>
    </location>
</feature>
<keyword evidence="1" id="KW-1133">Transmembrane helix</keyword>
<keyword evidence="3" id="KW-1185">Reference proteome</keyword>
<sequence>MLVVGASAGLGLGRALTVPFDLVGSLRVAALPVSLVLGVALALWLVRVRRRAAARNQARAWAIEAVTACRQRVEHEIAAALVAAEAAAGLALVREMDRRSGTVRAPDASN</sequence>
<evidence type="ECO:0000256" key="1">
    <source>
        <dbReference type="SAM" id="Phobius"/>
    </source>
</evidence>
<keyword evidence="1" id="KW-0812">Transmembrane</keyword>
<name>A0ABP8KHT3_9ACTN</name>
<evidence type="ECO:0000313" key="3">
    <source>
        <dbReference type="Proteomes" id="UP001500635"/>
    </source>
</evidence>
<gene>
    <name evidence="2" type="ORF">GCM10023147_50300</name>
</gene>
<comment type="caution">
    <text evidence="2">The sequence shown here is derived from an EMBL/GenBank/DDBJ whole genome shotgun (WGS) entry which is preliminary data.</text>
</comment>
<evidence type="ECO:0000313" key="2">
    <source>
        <dbReference type="EMBL" id="GAA4406618.1"/>
    </source>
</evidence>
<protein>
    <recommendedName>
        <fullName evidence="4">Histidine kinase</fullName>
    </recommendedName>
</protein>
<evidence type="ECO:0008006" key="4">
    <source>
        <dbReference type="Google" id="ProtNLM"/>
    </source>
</evidence>